<comment type="caution">
    <text evidence="2">The sequence shown here is derived from an EMBL/GenBank/DDBJ whole genome shotgun (WGS) entry which is preliminary data.</text>
</comment>
<dbReference type="AlphaFoldDB" id="A0AAD6VEQ6"/>
<gene>
    <name evidence="2" type="ORF">GGX14DRAFT_396024</name>
</gene>
<dbReference type="EMBL" id="JARJCW010000035">
    <property type="protein sequence ID" value="KAJ7207812.1"/>
    <property type="molecule type" value="Genomic_DNA"/>
</dbReference>
<reference evidence="2" key="1">
    <citation type="submission" date="2023-03" db="EMBL/GenBank/DDBJ databases">
        <title>Massive genome expansion in bonnet fungi (Mycena s.s.) driven by repeated elements and novel gene families across ecological guilds.</title>
        <authorList>
            <consortium name="Lawrence Berkeley National Laboratory"/>
            <person name="Harder C.B."/>
            <person name="Miyauchi S."/>
            <person name="Viragh M."/>
            <person name="Kuo A."/>
            <person name="Thoen E."/>
            <person name="Andreopoulos B."/>
            <person name="Lu D."/>
            <person name="Skrede I."/>
            <person name="Drula E."/>
            <person name="Henrissat B."/>
            <person name="Morin E."/>
            <person name="Kohler A."/>
            <person name="Barry K."/>
            <person name="LaButti K."/>
            <person name="Morin E."/>
            <person name="Salamov A."/>
            <person name="Lipzen A."/>
            <person name="Mereny Z."/>
            <person name="Hegedus B."/>
            <person name="Baldrian P."/>
            <person name="Stursova M."/>
            <person name="Weitz H."/>
            <person name="Taylor A."/>
            <person name="Grigoriev I.V."/>
            <person name="Nagy L.G."/>
            <person name="Martin F."/>
            <person name="Kauserud H."/>
        </authorList>
    </citation>
    <scope>NUCLEOTIDE SEQUENCE</scope>
    <source>
        <strain evidence="2">9144</strain>
    </source>
</reference>
<evidence type="ECO:0000256" key="1">
    <source>
        <dbReference type="SAM" id="MobiDB-lite"/>
    </source>
</evidence>
<accession>A0AAD6VEQ6</accession>
<organism evidence="2 3">
    <name type="scientific">Mycena pura</name>
    <dbReference type="NCBI Taxonomy" id="153505"/>
    <lineage>
        <taxon>Eukaryota</taxon>
        <taxon>Fungi</taxon>
        <taxon>Dikarya</taxon>
        <taxon>Basidiomycota</taxon>
        <taxon>Agaricomycotina</taxon>
        <taxon>Agaricomycetes</taxon>
        <taxon>Agaricomycetidae</taxon>
        <taxon>Agaricales</taxon>
        <taxon>Marasmiineae</taxon>
        <taxon>Mycenaceae</taxon>
        <taxon>Mycena</taxon>
    </lineage>
</organism>
<evidence type="ECO:0000313" key="2">
    <source>
        <dbReference type="EMBL" id="KAJ7207812.1"/>
    </source>
</evidence>
<proteinExistence type="predicted"/>
<dbReference type="Proteomes" id="UP001219525">
    <property type="component" value="Unassembled WGS sequence"/>
</dbReference>
<sequence>MDMQRGSVVGHGTCASNVRLDRSGTVLSQQDVISIKDIEMSIIAMLHRLCIERMTKMPASYRAWFHPKKIVGKRKGRRSGPHGTTGEKSCRGLGVRTETASVRVREKAQCRKTRGCWGSEVEGLPQRCWRTCSEPDRQHAQCALRAQSSASDTWGCSMHGIGCASASAVVAQGFARLLSALSRMESRFQMALTSNAGSKALRGWQQVGSKGVAARRRAAKSNIVIAMVLAASGTARYVWEPKSPGSAVAPGLLVEYTKTCNANERQCPLYLDLEKFLNSTLSRSNYLHGVDNEHWVSFFLHVWVCLLSASRGTQYSHDLQHISHWHNEFPIII</sequence>
<evidence type="ECO:0000313" key="3">
    <source>
        <dbReference type="Proteomes" id="UP001219525"/>
    </source>
</evidence>
<protein>
    <submittedName>
        <fullName evidence="2">Uncharacterized protein</fullName>
    </submittedName>
</protein>
<name>A0AAD6VEQ6_9AGAR</name>
<feature type="region of interest" description="Disordered" evidence="1">
    <location>
        <begin position="72"/>
        <end position="91"/>
    </location>
</feature>
<keyword evidence="3" id="KW-1185">Reference proteome</keyword>